<keyword evidence="1" id="KW-0812">Transmembrane</keyword>
<evidence type="ECO:0000256" key="1">
    <source>
        <dbReference type="SAM" id="Phobius"/>
    </source>
</evidence>
<dbReference type="EMBL" id="GEGO01006132">
    <property type="protein sequence ID" value="JAR89272.1"/>
    <property type="molecule type" value="Transcribed_RNA"/>
</dbReference>
<sequence>MLNGSLQTKRKKKLFVRFYFYFFLVQGFRAGVARLTRPKSRKQNHKTSKSRGAGGWGKLLSTAIDETRTAFNLSESKAVPVHKVAQDYQTATCLSI</sequence>
<keyword evidence="1" id="KW-0472">Membrane</keyword>
<dbReference type="AlphaFoldDB" id="A0A147BFR5"/>
<keyword evidence="1" id="KW-1133">Transmembrane helix</keyword>
<protein>
    <submittedName>
        <fullName evidence="2">Putative secreted protein</fullName>
    </submittedName>
</protein>
<reference evidence="2" key="1">
    <citation type="journal article" date="2018" name="PLoS Negl. Trop. Dis.">
        <title>Sialome diversity of ticks revealed by RNAseq of single tick salivary glands.</title>
        <authorList>
            <person name="Perner J."/>
            <person name="Kropackova S."/>
            <person name="Kopacek P."/>
            <person name="Ribeiro J.M."/>
        </authorList>
    </citation>
    <scope>NUCLEOTIDE SEQUENCE</scope>
    <source>
        <strain evidence="2">Siblings of single egg batch collected in Ceske Budejovice</strain>
        <tissue evidence="2">Salivary glands</tissue>
    </source>
</reference>
<accession>A0A147BFR5</accession>
<name>A0A147BFR5_IXORI</name>
<organism evidence="2">
    <name type="scientific">Ixodes ricinus</name>
    <name type="common">Common tick</name>
    <name type="synonym">Acarus ricinus</name>
    <dbReference type="NCBI Taxonomy" id="34613"/>
    <lineage>
        <taxon>Eukaryota</taxon>
        <taxon>Metazoa</taxon>
        <taxon>Ecdysozoa</taxon>
        <taxon>Arthropoda</taxon>
        <taxon>Chelicerata</taxon>
        <taxon>Arachnida</taxon>
        <taxon>Acari</taxon>
        <taxon>Parasitiformes</taxon>
        <taxon>Ixodida</taxon>
        <taxon>Ixodoidea</taxon>
        <taxon>Ixodidae</taxon>
        <taxon>Ixodinae</taxon>
        <taxon>Ixodes</taxon>
    </lineage>
</organism>
<evidence type="ECO:0000313" key="2">
    <source>
        <dbReference type="EMBL" id="JAR89272.1"/>
    </source>
</evidence>
<feature type="transmembrane region" description="Helical" evidence="1">
    <location>
        <begin position="18"/>
        <end position="36"/>
    </location>
</feature>
<proteinExistence type="predicted"/>